<evidence type="ECO:0000313" key="2">
    <source>
        <dbReference type="EMBL" id="PIK19767.1"/>
    </source>
</evidence>
<evidence type="ECO:0000256" key="1">
    <source>
        <dbReference type="SAM" id="MobiDB-lite"/>
    </source>
</evidence>
<protein>
    <submittedName>
        <fullName evidence="2">Uncharacterized protein</fullName>
    </submittedName>
</protein>
<feature type="compositionally biased region" description="Polar residues" evidence="1">
    <location>
        <begin position="1"/>
        <end position="13"/>
    </location>
</feature>
<proteinExistence type="predicted"/>
<dbReference type="Proteomes" id="UP000230046">
    <property type="component" value="Unassembled WGS sequence"/>
</dbReference>
<evidence type="ECO:0000313" key="3">
    <source>
        <dbReference type="Proteomes" id="UP000230046"/>
    </source>
</evidence>
<dbReference type="AlphaFoldDB" id="A0A2G8I8M4"/>
<dbReference type="EMBL" id="PEKN01000002">
    <property type="protein sequence ID" value="PIK19767.1"/>
    <property type="molecule type" value="Genomic_DNA"/>
</dbReference>
<feature type="region of interest" description="Disordered" evidence="1">
    <location>
        <begin position="1"/>
        <end position="25"/>
    </location>
</feature>
<organism evidence="2 3">
    <name type="scientific">Prevotella intermedia</name>
    <dbReference type="NCBI Taxonomy" id="28131"/>
    <lineage>
        <taxon>Bacteria</taxon>
        <taxon>Pseudomonadati</taxon>
        <taxon>Bacteroidota</taxon>
        <taxon>Bacteroidia</taxon>
        <taxon>Bacteroidales</taxon>
        <taxon>Prevotellaceae</taxon>
        <taxon>Prevotella</taxon>
    </lineage>
</organism>
<gene>
    <name evidence="2" type="ORF">CTI18_12940</name>
</gene>
<dbReference type="RefSeq" id="WP_099837038.1">
    <property type="nucleotide sequence ID" value="NZ_PEKN01000002.1"/>
</dbReference>
<accession>A0A2G8I8M4</accession>
<name>A0A2G8I8M4_PREIN</name>
<reference evidence="2 3" key="1">
    <citation type="submission" date="2017-11" db="EMBL/GenBank/DDBJ databases">
        <title>Genome sequencing of Prevotella intermedia KCOM 1653.</title>
        <authorList>
            <person name="Kook J.-K."/>
            <person name="Park S.-N."/>
            <person name="Lim Y.K."/>
        </authorList>
    </citation>
    <scope>NUCLEOTIDE SEQUENCE [LARGE SCALE GENOMIC DNA]</scope>
    <source>
        <strain evidence="2 3">KCOM 1653</strain>
    </source>
</reference>
<comment type="caution">
    <text evidence="2">The sequence shown here is derived from an EMBL/GenBank/DDBJ whole genome shotgun (WGS) entry which is preliminary data.</text>
</comment>
<sequence>MAEQIQTVETQPNAAPGSAGLETQLPGQATTVDGMAAAGGGVAPGELMEVDIDDELAKFESDETPLCSLMLNAKKVNVNSPIVQHYQIDEEISSVTTTDAIAKGTAASFVLKLSEEDKSFVQTYMTLHVRGVNGYTEDGSKEDAGSDLQLYVTGRDASDNPIVRCVNGPRQSPTSEYCQTPAIPKGTKIDILANALHETQKVVPPDTFVPVPTLVTLQKRGLTRIVSDYFDSQKKRIPFTQALLAELAIRKFKHATNRSLWIGRGGKMPVKDEKTGTQMVYFMKGIRWYFKREMEHTGKWEYEDFVGLGKLFYTGVDVPKGALCLCGKNFLENIQCIDFSKHPEVQIKVETNSLGWSVTRFHTVFGDFDFKHDPTLDRIGYSNSAAILGYDRLVHYVRSAEHSDTENVEEHEAKRETIIVWDALALKGACHIFINGEGTPKAPDATSYGVWKSDKAPTGDDLVDGKVYYLVVDCPGIDKKARKGETWIYKKGGGTGTWEKYEGVLDL</sequence>